<dbReference type="GO" id="GO:0015280">
    <property type="term" value="F:ligand-gated sodium channel activity"/>
    <property type="evidence" value="ECO:0007669"/>
    <property type="project" value="TreeGrafter"/>
</dbReference>
<evidence type="ECO:0000256" key="12">
    <source>
        <dbReference type="RuleBase" id="RU000679"/>
    </source>
</evidence>
<keyword evidence="3 12" id="KW-0813">Transport</keyword>
<dbReference type="Proteomes" id="UP000515160">
    <property type="component" value="Chromosome 3"/>
</dbReference>
<protein>
    <submittedName>
        <fullName evidence="15">Pickpocket protein 28</fullName>
    </submittedName>
</protein>
<evidence type="ECO:0000256" key="1">
    <source>
        <dbReference type="ARBA" id="ARBA00004141"/>
    </source>
</evidence>
<keyword evidence="8 12" id="KW-0406">Ion transport</keyword>
<gene>
    <name evidence="15" type="primary">LOC117566682</name>
</gene>
<keyword evidence="4 12" id="KW-0894">Sodium channel</keyword>
<keyword evidence="7" id="KW-0915">Sodium</keyword>
<keyword evidence="5 12" id="KW-0812">Transmembrane</keyword>
<name>A0A6P8WES4_DROAB</name>
<proteinExistence type="inferred from homology"/>
<dbReference type="GO" id="GO:0005886">
    <property type="term" value="C:plasma membrane"/>
    <property type="evidence" value="ECO:0007669"/>
    <property type="project" value="TreeGrafter"/>
</dbReference>
<evidence type="ECO:0000256" key="3">
    <source>
        <dbReference type="ARBA" id="ARBA00022448"/>
    </source>
</evidence>
<evidence type="ECO:0000256" key="13">
    <source>
        <dbReference type="SAM" id="Phobius"/>
    </source>
</evidence>
<feature type="transmembrane region" description="Helical" evidence="13">
    <location>
        <begin position="474"/>
        <end position="496"/>
    </location>
</feature>
<keyword evidence="9 13" id="KW-0472">Membrane</keyword>
<dbReference type="Gene3D" id="1.10.287.770">
    <property type="entry name" value="YojJ-like"/>
    <property type="match status" value="1"/>
</dbReference>
<evidence type="ECO:0000256" key="11">
    <source>
        <dbReference type="ARBA" id="ARBA00023303"/>
    </source>
</evidence>
<evidence type="ECO:0000256" key="5">
    <source>
        <dbReference type="ARBA" id="ARBA00022692"/>
    </source>
</evidence>
<keyword evidence="14" id="KW-1185">Reference proteome</keyword>
<dbReference type="InterPro" id="IPR001873">
    <property type="entry name" value="ENaC"/>
</dbReference>
<evidence type="ECO:0000313" key="15">
    <source>
        <dbReference type="RefSeq" id="XP_034102121.1"/>
    </source>
</evidence>
<dbReference type="PANTHER" id="PTHR11690:SF243">
    <property type="entry name" value="PICKPOCKET 12-RELATED"/>
    <property type="match status" value="1"/>
</dbReference>
<evidence type="ECO:0000256" key="8">
    <source>
        <dbReference type="ARBA" id="ARBA00023065"/>
    </source>
</evidence>
<organism evidence="14 15">
    <name type="scientific">Drosophila albomicans</name>
    <name type="common">Fruit fly</name>
    <dbReference type="NCBI Taxonomy" id="7291"/>
    <lineage>
        <taxon>Eukaryota</taxon>
        <taxon>Metazoa</taxon>
        <taxon>Ecdysozoa</taxon>
        <taxon>Arthropoda</taxon>
        <taxon>Hexapoda</taxon>
        <taxon>Insecta</taxon>
        <taxon>Pterygota</taxon>
        <taxon>Neoptera</taxon>
        <taxon>Endopterygota</taxon>
        <taxon>Diptera</taxon>
        <taxon>Brachycera</taxon>
        <taxon>Muscomorpha</taxon>
        <taxon>Ephydroidea</taxon>
        <taxon>Drosophilidae</taxon>
        <taxon>Drosophila</taxon>
    </lineage>
</organism>
<comment type="subcellular location">
    <subcellularLocation>
        <location evidence="1">Membrane</location>
        <topology evidence="1">Multi-pass membrane protein</topology>
    </subcellularLocation>
</comment>
<accession>A0A6P8WES4</accession>
<dbReference type="PANTHER" id="PTHR11690">
    <property type="entry name" value="AMILORIDE-SENSITIVE SODIUM CHANNEL-RELATED"/>
    <property type="match status" value="1"/>
</dbReference>
<dbReference type="RefSeq" id="XP_034102121.1">
    <property type="nucleotide sequence ID" value="XM_034246230.2"/>
</dbReference>
<comment type="similarity">
    <text evidence="2 12">Belongs to the amiloride-sensitive sodium channel (TC 1.A.6) family.</text>
</comment>
<evidence type="ECO:0000256" key="9">
    <source>
        <dbReference type="ARBA" id="ARBA00023136"/>
    </source>
</evidence>
<evidence type="ECO:0000256" key="4">
    <source>
        <dbReference type="ARBA" id="ARBA00022461"/>
    </source>
</evidence>
<dbReference type="Gene3D" id="2.60.470.10">
    <property type="entry name" value="Acid-sensing ion channels like domains"/>
    <property type="match status" value="1"/>
</dbReference>
<sequence>MASRNKLLEEYWKRFEVKTKEFLSSTSLQGMKYIWNNSLPSWVQFYFGKIFLVSVYVAINLAVNVFNRWESTPVIIGYSSKMTSIQDIPFPAITVCDMNKAKYSKVINFTVGSLEYAMLQKACFQDMNFTQYKAIKPRSKNDTFPNFIVAVSHKCEDMIVSCMFEQKNVPCTDIFREFFVDEGLCCVFNFLHPYYLYKYSAPYIRDYTSSKGLSDIAVDWNPIKGYPKNLPAGYYPRRGVGTGVDNGLQIILNGHTDDYYCSSTNGQGFKVLLYNSIDQPRLRESGLPVMLGHETNFRLMPSSFEAMPNLRSIDRKKRQCIFTDEQELLFYRYYTRRNCEAECDAQYFYRRCDCIPYHLPLVYRNASVCHVRHFDCLIQAELQIVDEQSAACKALCLASCHDVSYFPDPFSIPFHQKGIRVTNEYLKHFSTEYIRKNLAVVNFYHNDNLFRSNLKSSYTGITEYMSLTGGIMSLMVGFSVVFISELFYFLFLRYLLEYIHLWVKNRRNRVHVLHTNPN</sequence>
<evidence type="ECO:0000313" key="14">
    <source>
        <dbReference type="Proteomes" id="UP000515160"/>
    </source>
</evidence>
<dbReference type="Pfam" id="PF00858">
    <property type="entry name" value="ASC"/>
    <property type="match status" value="1"/>
</dbReference>
<keyword evidence="11 12" id="KW-0407">Ion channel</keyword>
<evidence type="ECO:0000256" key="6">
    <source>
        <dbReference type="ARBA" id="ARBA00022989"/>
    </source>
</evidence>
<dbReference type="OrthoDB" id="6021021at2759"/>
<evidence type="ECO:0000256" key="7">
    <source>
        <dbReference type="ARBA" id="ARBA00023053"/>
    </source>
</evidence>
<dbReference type="GeneID" id="117566682"/>
<reference evidence="15" key="1">
    <citation type="submission" date="2025-08" db="UniProtKB">
        <authorList>
            <consortium name="RefSeq"/>
        </authorList>
    </citation>
    <scope>IDENTIFICATION</scope>
    <source>
        <strain evidence="15">15112-1751.03</strain>
        <tissue evidence="15">Whole Adult</tissue>
    </source>
</reference>
<keyword evidence="6 13" id="KW-1133">Transmembrane helix</keyword>
<dbReference type="AlphaFoldDB" id="A0A6P8WES4"/>
<dbReference type="PRINTS" id="PR01078">
    <property type="entry name" value="AMINACHANNEL"/>
</dbReference>
<evidence type="ECO:0000256" key="2">
    <source>
        <dbReference type="ARBA" id="ARBA00007193"/>
    </source>
</evidence>
<evidence type="ECO:0000256" key="10">
    <source>
        <dbReference type="ARBA" id="ARBA00023201"/>
    </source>
</evidence>
<keyword evidence="10 12" id="KW-0739">Sodium transport</keyword>